<organism evidence="1 2">
    <name type="scientific">Trifolium medium</name>
    <dbReference type="NCBI Taxonomy" id="97028"/>
    <lineage>
        <taxon>Eukaryota</taxon>
        <taxon>Viridiplantae</taxon>
        <taxon>Streptophyta</taxon>
        <taxon>Embryophyta</taxon>
        <taxon>Tracheophyta</taxon>
        <taxon>Spermatophyta</taxon>
        <taxon>Magnoliopsida</taxon>
        <taxon>eudicotyledons</taxon>
        <taxon>Gunneridae</taxon>
        <taxon>Pentapetalae</taxon>
        <taxon>rosids</taxon>
        <taxon>fabids</taxon>
        <taxon>Fabales</taxon>
        <taxon>Fabaceae</taxon>
        <taxon>Papilionoideae</taxon>
        <taxon>50 kb inversion clade</taxon>
        <taxon>NPAAA clade</taxon>
        <taxon>Hologalegina</taxon>
        <taxon>IRL clade</taxon>
        <taxon>Trifolieae</taxon>
        <taxon>Trifolium</taxon>
    </lineage>
</organism>
<evidence type="ECO:0000313" key="2">
    <source>
        <dbReference type="Proteomes" id="UP000265520"/>
    </source>
</evidence>
<name>A0A392UES6_9FABA</name>
<protein>
    <submittedName>
        <fullName evidence="1">Uncharacterized protein</fullName>
    </submittedName>
</protein>
<dbReference type="Proteomes" id="UP000265520">
    <property type="component" value="Unassembled WGS sequence"/>
</dbReference>
<feature type="non-terminal residue" evidence="1">
    <location>
        <position position="48"/>
    </location>
</feature>
<evidence type="ECO:0000313" key="1">
    <source>
        <dbReference type="EMBL" id="MCI71518.1"/>
    </source>
</evidence>
<keyword evidence="2" id="KW-1185">Reference proteome</keyword>
<proteinExistence type="predicted"/>
<dbReference type="EMBL" id="LXQA010797667">
    <property type="protein sequence ID" value="MCI71518.1"/>
    <property type="molecule type" value="Genomic_DNA"/>
</dbReference>
<sequence length="48" mass="5170">MQLSKGMMEDHGNRGEVISMMGGKLRLCIVDHGIVGDSPQIACLALWA</sequence>
<dbReference type="AlphaFoldDB" id="A0A392UES6"/>
<comment type="caution">
    <text evidence="1">The sequence shown here is derived from an EMBL/GenBank/DDBJ whole genome shotgun (WGS) entry which is preliminary data.</text>
</comment>
<accession>A0A392UES6</accession>
<reference evidence="1 2" key="1">
    <citation type="journal article" date="2018" name="Front. Plant Sci.">
        <title>Red Clover (Trifolium pratense) and Zigzag Clover (T. medium) - A Picture of Genomic Similarities and Differences.</title>
        <authorList>
            <person name="Dluhosova J."/>
            <person name="Istvanek J."/>
            <person name="Nedelnik J."/>
            <person name="Repkova J."/>
        </authorList>
    </citation>
    <scope>NUCLEOTIDE SEQUENCE [LARGE SCALE GENOMIC DNA]</scope>
    <source>
        <strain evidence="2">cv. 10/8</strain>
        <tissue evidence="1">Leaf</tissue>
    </source>
</reference>